<dbReference type="InterPro" id="IPR007630">
    <property type="entry name" value="RNA_pol_sigma70_r4"/>
</dbReference>
<dbReference type="NCBIfam" id="TIGR02937">
    <property type="entry name" value="sigma70-ECF"/>
    <property type="match status" value="1"/>
</dbReference>
<name>A0A917ERP7_9BACI</name>
<dbReference type="GO" id="GO:0003700">
    <property type="term" value="F:DNA-binding transcription factor activity"/>
    <property type="evidence" value="ECO:0007669"/>
    <property type="project" value="InterPro"/>
</dbReference>
<gene>
    <name evidence="2" type="ORF">GCM10007140_20720</name>
</gene>
<comment type="caution">
    <text evidence="2">The sequence shown here is derived from an EMBL/GenBank/DDBJ whole genome shotgun (WGS) entry which is preliminary data.</text>
</comment>
<keyword evidence="2" id="KW-0804">Transcription</keyword>
<feature type="domain" description="RNA polymerase sigma-70 region 4" evidence="1">
    <location>
        <begin position="134"/>
        <end position="183"/>
    </location>
</feature>
<dbReference type="InterPro" id="IPR014284">
    <property type="entry name" value="RNA_pol_sigma-70_dom"/>
</dbReference>
<keyword evidence="3" id="KW-1185">Reference proteome</keyword>
<dbReference type="GO" id="GO:0000428">
    <property type="term" value="C:DNA-directed RNA polymerase complex"/>
    <property type="evidence" value="ECO:0007669"/>
    <property type="project" value="UniProtKB-KW"/>
</dbReference>
<reference evidence="2" key="2">
    <citation type="submission" date="2020-09" db="EMBL/GenBank/DDBJ databases">
        <authorList>
            <person name="Sun Q."/>
            <person name="Zhou Y."/>
        </authorList>
    </citation>
    <scope>NUCLEOTIDE SEQUENCE</scope>
    <source>
        <strain evidence="2">CGMCC 1.12698</strain>
    </source>
</reference>
<dbReference type="SUPFAM" id="SSF88659">
    <property type="entry name" value="Sigma3 and sigma4 domains of RNA polymerase sigma factors"/>
    <property type="match status" value="1"/>
</dbReference>
<dbReference type="EMBL" id="BMFK01000001">
    <property type="protein sequence ID" value="GGE70710.1"/>
    <property type="molecule type" value="Genomic_DNA"/>
</dbReference>
<evidence type="ECO:0000259" key="1">
    <source>
        <dbReference type="Pfam" id="PF04545"/>
    </source>
</evidence>
<keyword evidence="2" id="KW-0240">DNA-directed RNA polymerase</keyword>
<dbReference type="RefSeq" id="WP_188388282.1">
    <property type="nucleotide sequence ID" value="NZ_BMFK01000001.1"/>
</dbReference>
<sequence>MTKEQLDAFYEKYKTKLNEPIMIRFLQVAENRQLVDNYILSPTPHNKEQLDEAFTEHFRNAKMYSYISKLIKFYTIDFDKRLNKQRKQVMYEGTDEGISLDKLHTNIEDSTFREVSELSYFLEEHIENEDVYRALKQLNELQMNILNLIYVHQLSNKEVAKLLGESEQKISYNHKSALQKVKKMIERRDKNV</sequence>
<evidence type="ECO:0000313" key="3">
    <source>
        <dbReference type="Proteomes" id="UP000605259"/>
    </source>
</evidence>
<protein>
    <submittedName>
        <fullName evidence="2">DNA-directed RNA polymerase sigma-70 factor</fullName>
    </submittedName>
</protein>
<organism evidence="2 3">
    <name type="scientific">Priestia taiwanensis</name>
    <dbReference type="NCBI Taxonomy" id="1347902"/>
    <lineage>
        <taxon>Bacteria</taxon>
        <taxon>Bacillati</taxon>
        <taxon>Bacillota</taxon>
        <taxon>Bacilli</taxon>
        <taxon>Bacillales</taxon>
        <taxon>Bacillaceae</taxon>
        <taxon>Priestia</taxon>
    </lineage>
</organism>
<reference evidence="2" key="1">
    <citation type="journal article" date="2014" name="Int. J. Syst. Evol. Microbiol.">
        <title>Complete genome sequence of Corynebacterium casei LMG S-19264T (=DSM 44701T), isolated from a smear-ripened cheese.</title>
        <authorList>
            <consortium name="US DOE Joint Genome Institute (JGI-PGF)"/>
            <person name="Walter F."/>
            <person name="Albersmeier A."/>
            <person name="Kalinowski J."/>
            <person name="Ruckert C."/>
        </authorList>
    </citation>
    <scope>NUCLEOTIDE SEQUENCE</scope>
    <source>
        <strain evidence="2">CGMCC 1.12698</strain>
    </source>
</reference>
<evidence type="ECO:0000313" key="2">
    <source>
        <dbReference type="EMBL" id="GGE70710.1"/>
    </source>
</evidence>
<proteinExistence type="predicted"/>
<dbReference type="GO" id="GO:0006352">
    <property type="term" value="P:DNA-templated transcription initiation"/>
    <property type="evidence" value="ECO:0007669"/>
    <property type="project" value="InterPro"/>
</dbReference>
<dbReference type="Gene3D" id="1.20.140.160">
    <property type="match status" value="1"/>
</dbReference>
<dbReference type="AlphaFoldDB" id="A0A917ERP7"/>
<dbReference type="Pfam" id="PF04545">
    <property type="entry name" value="Sigma70_r4"/>
    <property type="match status" value="1"/>
</dbReference>
<dbReference type="Proteomes" id="UP000605259">
    <property type="component" value="Unassembled WGS sequence"/>
</dbReference>
<dbReference type="InterPro" id="IPR013324">
    <property type="entry name" value="RNA_pol_sigma_r3/r4-like"/>
</dbReference>
<accession>A0A917ERP7</accession>